<comment type="function">
    <text evidence="7">Catalyzes the reversible isomerization of glucose-6-phosphate to fructose-6-phosphate.</text>
</comment>
<reference evidence="9 10" key="1">
    <citation type="submission" date="2012-04" db="EMBL/GenBank/DDBJ databases">
        <title>Improved High-Quality Draft sequence of Leptothrix ochracea L12.</title>
        <authorList>
            <consortium name="US DOE Joint Genome Institute"/>
            <person name="Lucas S."/>
            <person name="Han J."/>
            <person name="Lapidus A."/>
            <person name="Cheng J.-F."/>
            <person name="Goodwin L."/>
            <person name="Pitluck S."/>
            <person name="Peters L."/>
            <person name="Zeytun A."/>
            <person name="Detter J.C."/>
            <person name="Han C."/>
            <person name="Tapia R."/>
            <person name="Land M."/>
            <person name="Hauser L."/>
            <person name="Kyrpides N."/>
            <person name="Ivanova N."/>
            <person name="Pagani I."/>
            <person name="Stepanauskas R."/>
            <person name="Masland D."/>
            <person name="Poulton N."/>
            <person name="Emerson D."/>
            <person name="Fleming E."/>
            <person name="Woyke T."/>
        </authorList>
    </citation>
    <scope>NUCLEOTIDE SEQUENCE [LARGE SCALE GENOMIC DNA]</scope>
    <source>
        <strain evidence="9 10">L12</strain>
    </source>
</reference>
<dbReference type="RefSeq" id="WP_009453270.1">
    <property type="nucleotide sequence ID" value="NZ_JH660673.1"/>
</dbReference>
<evidence type="ECO:0000313" key="9">
    <source>
        <dbReference type="EMBL" id="EIM31613.1"/>
    </source>
</evidence>
<organism evidence="9 10">
    <name type="scientific">Leptothrix ochracea L12</name>
    <dbReference type="NCBI Taxonomy" id="735332"/>
    <lineage>
        <taxon>Bacteria</taxon>
        <taxon>Pseudomonadati</taxon>
        <taxon>Pseudomonadota</taxon>
        <taxon>Betaproteobacteria</taxon>
        <taxon>Burkholderiales</taxon>
        <taxon>Sphaerotilaceae</taxon>
        <taxon>Leptothrix</taxon>
    </lineage>
</organism>
<dbReference type="InterPro" id="IPR046348">
    <property type="entry name" value="SIS_dom_sf"/>
</dbReference>
<feature type="active site" evidence="7">
    <location>
        <position position="377"/>
    </location>
</feature>
<dbReference type="CDD" id="cd05015">
    <property type="entry name" value="SIS_PGI_1"/>
    <property type="match status" value="1"/>
</dbReference>
<dbReference type="NCBIfam" id="NF001211">
    <property type="entry name" value="PRK00179.1"/>
    <property type="match status" value="1"/>
</dbReference>
<dbReference type="GO" id="GO:0051156">
    <property type="term" value="P:glucose 6-phosphate metabolic process"/>
    <property type="evidence" value="ECO:0007669"/>
    <property type="project" value="TreeGrafter"/>
</dbReference>
<dbReference type="Pfam" id="PF00342">
    <property type="entry name" value="PGI"/>
    <property type="match status" value="1"/>
</dbReference>
<dbReference type="Gene3D" id="3.40.50.10490">
    <property type="entry name" value="Glucose-6-phosphate isomerase like protein, domain 1"/>
    <property type="match status" value="2"/>
</dbReference>
<keyword evidence="3 7" id="KW-0312">Gluconeogenesis</keyword>
<dbReference type="UniPathway" id="UPA00109">
    <property type="reaction ID" value="UER00181"/>
</dbReference>
<proteinExistence type="inferred from homology"/>
<dbReference type="HAMAP" id="MF_00473">
    <property type="entry name" value="G6P_isomerase"/>
    <property type="match status" value="1"/>
</dbReference>
<keyword evidence="4 7" id="KW-0324">Glycolysis</keyword>
<evidence type="ECO:0000313" key="10">
    <source>
        <dbReference type="Proteomes" id="UP000053899"/>
    </source>
</evidence>
<dbReference type="UniPathway" id="UPA00138"/>
<sequence length="548" mass="59214">MVTHAPRCDQTATWAALRQHFDAQGHAFDVRQAFAHEAGRFERFSLQAPEVFADLSKNRWDADVRTMLVQLARECQLEARRDAMLAGAEANLTEGRAVLHTALRAPRGVGLFSDEVHDVLDHMLAYAESVRAVAGMGVNGFTDVVNIGIGGSDLGPQMVVPALDAFVHPKLRFHFVSNVDGHDLVPVLRKLHPATTLFIIASKTFTTQETMANAHAARAWFVANGGTDVARHFVATTTNLETAAAFGITTTFGFWDWVGGRYSLWSAIGLPLAIALGEQGFRALLAGAHAMDQHFATAPLETNLPAQLGLLDVWYRNFHGFTSRSLAPYHQGLRRLPAYLQQLEMESNGKCVDLTGAPLPFATSPVVWGEAGTNGQHAYFQMLHQGTDVIPVEFIAVKNPDYGPAPLPETVLVGLADQQRKLLANCLAQSQALMLGKSTDEALAEKAPTASQALDALTVARHRTFPGNRPSTTLVLEALTPTSLGALIAMYEHRVFTSGAIWGINSFDQWGVELGKALCSQLLPRLSSGDVAGLDGSTAGLLSRLRSV</sequence>
<dbReference type="GO" id="GO:0006094">
    <property type="term" value="P:gluconeogenesis"/>
    <property type="evidence" value="ECO:0007669"/>
    <property type="project" value="UniProtKB-UniRule"/>
</dbReference>
<dbReference type="GO" id="GO:0006096">
    <property type="term" value="P:glycolytic process"/>
    <property type="evidence" value="ECO:0007669"/>
    <property type="project" value="UniProtKB-UniRule"/>
</dbReference>
<comment type="catalytic activity">
    <reaction evidence="6 7 8">
        <text>alpha-D-glucose 6-phosphate = beta-D-fructose 6-phosphate</text>
        <dbReference type="Rhea" id="RHEA:11816"/>
        <dbReference type="ChEBI" id="CHEBI:57634"/>
        <dbReference type="ChEBI" id="CHEBI:58225"/>
        <dbReference type="EC" id="5.3.1.9"/>
    </reaction>
</comment>
<protein>
    <recommendedName>
        <fullName evidence="7">Glucose-6-phosphate isomerase</fullName>
        <shortName evidence="7">GPI</shortName>
        <ecNumber evidence="7">5.3.1.9</ecNumber>
    </recommendedName>
    <alternativeName>
        <fullName evidence="7">Phosphoglucose isomerase</fullName>
        <shortName evidence="7">PGI</shortName>
    </alternativeName>
    <alternativeName>
        <fullName evidence="7">Phosphohexose isomerase</fullName>
        <shortName evidence="7">PHI</shortName>
    </alternativeName>
</protein>
<feature type="active site" description="Proton donor" evidence="7">
    <location>
        <position position="346"/>
    </location>
</feature>
<dbReference type="Gene3D" id="1.10.1390.10">
    <property type="match status" value="1"/>
</dbReference>
<feature type="active site" evidence="7">
    <location>
        <position position="516"/>
    </location>
</feature>
<accession>I4Z5X1</accession>
<dbReference type="GO" id="GO:0048029">
    <property type="term" value="F:monosaccharide binding"/>
    <property type="evidence" value="ECO:0007669"/>
    <property type="project" value="TreeGrafter"/>
</dbReference>
<evidence type="ECO:0000256" key="1">
    <source>
        <dbReference type="ARBA" id="ARBA00004926"/>
    </source>
</evidence>
<dbReference type="AlphaFoldDB" id="I4Z5X1"/>
<dbReference type="PROSITE" id="PS00174">
    <property type="entry name" value="P_GLUCOSE_ISOMERASE_2"/>
    <property type="match status" value="1"/>
</dbReference>
<dbReference type="PANTHER" id="PTHR11469:SF1">
    <property type="entry name" value="GLUCOSE-6-PHOSPHATE ISOMERASE"/>
    <property type="match status" value="1"/>
</dbReference>
<dbReference type="GO" id="GO:0097367">
    <property type="term" value="F:carbohydrate derivative binding"/>
    <property type="evidence" value="ECO:0007669"/>
    <property type="project" value="InterPro"/>
</dbReference>
<dbReference type="GO" id="GO:0004347">
    <property type="term" value="F:glucose-6-phosphate isomerase activity"/>
    <property type="evidence" value="ECO:0007669"/>
    <property type="project" value="UniProtKB-UniRule"/>
</dbReference>
<comment type="pathway">
    <text evidence="1 7 8">Carbohydrate degradation; glycolysis; D-glyceraldehyde 3-phosphate and glycerone phosphate from D-glucose: step 2/4.</text>
</comment>
<dbReference type="PANTHER" id="PTHR11469">
    <property type="entry name" value="GLUCOSE-6-PHOSPHATE ISOMERASE"/>
    <property type="match status" value="1"/>
</dbReference>
<dbReference type="InterPro" id="IPR018189">
    <property type="entry name" value="Phosphoglucose_isomerase_CS"/>
</dbReference>
<dbReference type="SUPFAM" id="SSF53697">
    <property type="entry name" value="SIS domain"/>
    <property type="match status" value="1"/>
</dbReference>
<evidence type="ECO:0000256" key="6">
    <source>
        <dbReference type="ARBA" id="ARBA00029321"/>
    </source>
</evidence>
<keyword evidence="7" id="KW-0963">Cytoplasm</keyword>
<keyword evidence="10" id="KW-1185">Reference proteome</keyword>
<comment type="similarity">
    <text evidence="2 7 8">Belongs to the GPI family.</text>
</comment>
<dbReference type="InterPro" id="IPR035476">
    <property type="entry name" value="SIS_PGI_1"/>
</dbReference>
<dbReference type="InterPro" id="IPR035482">
    <property type="entry name" value="SIS_PGI_2"/>
</dbReference>
<comment type="subcellular location">
    <subcellularLocation>
        <location evidence="7">Cytoplasm</location>
    </subcellularLocation>
</comment>
<dbReference type="HOGENOM" id="CLU_017947_3_1_4"/>
<evidence type="ECO:0000256" key="5">
    <source>
        <dbReference type="ARBA" id="ARBA00023235"/>
    </source>
</evidence>
<evidence type="ECO:0000256" key="8">
    <source>
        <dbReference type="RuleBase" id="RU000612"/>
    </source>
</evidence>
<dbReference type="OrthoDB" id="140919at2"/>
<keyword evidence="5 7" id="KW-0413">Isomerase</keyword>
<dbReference type="PROSITE" id="PS51463">
    <property type="entry name" value="P_GLUCOSE_ISOMERASE_3"/>
    <property type="match status" value="1"/>
</dbReference>
<dbReference type="InterPro" id="IPR023096">
    <property type="entry name" value="G6P_Isomerase_C"/>
</dbReference>
<dbReference type="EC" id="5.3.1.9" evidence="7"/>
<dbReference type="PROSITE" id="PS00765">
    <property type="entry name" value="P_GLUCOSE_ISOMERASE_1"/>
    <property type="match status" value="1"/>
</dbReference>
<gene>
    <name evidence="7" type="primary">pgi</name>
    <name evidence="9" type="ORF">LepocDRAFT_00003450</name>
</gene>
<dbReference type="EMBL" id="JH660673">
    <property type="protein sequence ID" value="EIM31613.1"/>
    <property type="molecule type" value="Genomic_DNA"/>
</dbReference>
<dbReference type="GeneID" id="92352101"/>
<evidence type="ECO:0000256" key="4">
    <source>
        <dbReference type="ARBA" id="ARBA00023152"/>
    </source>
</evidence>
<dbReference type="InterPro" id="IPR001672">
    <property type="entry name" value="G6P_Isomerase"/>
</dbReference>
<dbReference type="GO" id="GO:0005829">
    <property type="term" value="C:cytosol"/>
    <property type="evidence" value="ECO:0007669"/>
    <property type="project" value="TreeGrafter"/>
</dbReference>
<dbReference type="Proteomes" id="UP000053899">
    <property type="component" value="Unassembled WGS sequence"/>
</dbReference>
<name>I4Z5X1_9BURK</name>
<evidence type="ECO:0000256" key="2">
    <source>
        <dbReference type="ARBA" id="ARBA00006604"/>
    </source>
</evidence>
<dbReference type="CDD" id="cd05016">
    <property type="entry name" value="SIS_PGI_2"/>
    <property type="match status" value="1"/>
</dbReference>
<evidence type="ECO:0000256" key="7">
    <source>
        <dbReference type="HAMAP-Rule" id="MF_00473"/>
    </source>
</evidence>
<dbReference type="PRINTS" id="PR00662">
    <property type="entry name" value="G6PISOMERASE"/>
</dbReference>
<evidence type="ECO:0000256" key="3">
    <source>
        <dbReference type="ARBA" id="ARBA00022432"/>
    </source>
</evidence>
<comment type="pathway">
    <text evidence="7">Carbohydrate biosynthesis; gluconeogenesis.</text>
</comment>